<dbReference type="GO" id="GO:0045892">
    <property type="term" value="P:negative regulation of DNA-templated transcription"/>
    <property type="evidence" value="ECO:0007669"/>
    <property type="project" value="TreeGrafter"/>
</dbReference>
<dbReference type="SUPFAM" id="SSF46785">
    <property type="entry name" value="Winged helix' DNA-binding domain"/>
    <property type="match status" value="1"/>
</dbReference>
<keyword evidence="1" id="KW-0805">Transcription regulation</keyword>
<evidence type="ECO:0000256" key="1">
    <source>
        <dbReference type="ARBA" id="ARBA00023015"/>
    </source>
</evidence>
<organism evidence="6 7">
    <name type="scientific">Dyadobacter koreensis</name>
    <dbReference type="NCBI Taxonomy" id="408657"/>
    <lineage>
        <taxon>Bacteria</taxon>
        <taxon>Pseudomonadati</taxon>
        <taxon>Bacteroidota</taxon>
        <taxon>Cytophagia</taxon>
        <taxon>Cytophagales</taxon>
        <taxon>Spirosomataceae</taxon>
        <taxon>Dyadobacter</taxon>
    </lineage>
</organism>
<dbReference type="PROSITE" id="PS51078">
    <property type="entry name" value="ICLR_ED"/>
    <property type="match status" value="1"/>
</dbReference>
<dbReference type="AlphaFoldDB" id="A0A1H6XTF4"/>
<evidence type="ECO:0000256" key="2">
    <source>
        <dbReference type="ARBA" id="ARBA00023125"/>
    </source>
</evidence>
<keyword evidence="7" id="KW-1185">Reference proteome</keyword>
<dbReference type="PROSITE" id="PS51077">
    <property type="entry name" value="HTH_ICLR"/>
    <property type="match status" value="1"/>
</dbReference>
<keyword evidence="3" id="KW-0804">Transcription</keyword>
<accession>A0A1H6XTF4</accession>
<evidence type="ECO:0000259" key="4">
    <source>
        <dbReference type="PROSITE" id="PS51077"/>
    </source>
</evidence>
<dbReference type="Proteomes" id="UP000199532">
    <property type="component" value="Unassembled WGS sequence"/>
</dbReference>
<dbReference type="InterPro" id="IPR036390">
    <property type="entry name" value="WH_DNA-bd_sf"/>
</dbReference>
<dbReference type="GO" id="GO:0003677">
    <property type="term" value="F:DNA binding"/>
    <property type="evidence" value="ECO:0007669"/>
    <property type="project" value="UniProtKB-KW"/>
</dbReference>
<dbReference type="GO" id="GO:0003700">
    <property type="term" value="F:DNA-binding transcription factor activity"/>
    <property type="evidence" value="ECO:0007669"/>
    <property type="project" value="TreeGrafter"/>
</dbReference>
<dbReference type="Gene3D" id="3.30.450.40">
    <property type="match status" value="1"/>
</dbReference>
<dbReference type="InterPro" id="IPR036388">
    <property type="entry name" value="WH-like_DNA-bd_sf"/>
</dbReference>
<dbReference type="PANTHER" id="PTHR30136:SF35">
    <property type="entry name" value="HTH-TYPE TRANSCRIPTIONAL REGULATOR RV1719"/>
    <property type="match status" value="1"/>
</dbReference>
<evidence type="ECO:0000313" key="6">
    <source>
        <dbReference type="EMBL" id="SEJ28150.1"/>
    </source>
</evidence>
<dbReference type="STRING" id="408657.SAMN04487995_3939"/>
<sequence>MDNIIVLFIIAELFMIQSIGRAFEILEYIAFNGNFVRLNDIADAVGLKKTTVHNFLHTLKELGYIEQDELTPRYRITYKFQCLYSPDVSLFQIKKELKPVLENLTESTGETSYLAIQMGSYFRHELKCEPNRSVRISLDLGKEYEMTTTAIGKVFLSYSDHLQASLIKFNDENFSQALREETKEIKENGYALDLCQYEADLNCVAVPVFHHRKVIAVVCVSGPAYRFGEKEIQTSLVKMKKLLSNLEKYSVKQV</sequence>
<evidence type="ECO:0000313" key="7">
    <source>
        <dbReference type="Proteomes" id="UP000199532"/>
    </source>
</evidence>
<evidence type="ECO:0000256" key="3">
    <source>
        <dbReference type="ARBA" id="ARBA00023163"/>
    </source>
</evidence>
<gene>
    <name evidence="6" type="ORF">SAMN04487995_3939</name>
</gene>
<keyword evidence="2" id="KW-0238">DNA-binding</keyword>
<dbReference type="Gene3D" id="1.10.10.10">
    <property type="entry name" value="Winged helix-like DNA-binding domain superfamily/Winged helix DNA-binding domain"/>
    <property type="match status" value="1"/>
</dbReference>
<protein>
    <submittedName>
        <fullName evidence="6">Transcriptional regulator, IclR family</fullName>
    </submittedName>
</protein>
<proteinExistence type="predicted"/>
<dbReference type="EMBL" id="FNXY01000006">
    <property type="protein sequence ID" value="SEJ28150.1"/>
    <property type="molecule type" value="Genomic_DNA"/>
</dbReference>
<feature type="domain" description="HTH iclR-type" evidence="4">
    <location>
        <begin position="16"/>
        <end position="78"/>
    </location>
</feature>
<dbReference type="InterPro" id="IPR029016">
    <property type="entry name" value="GAF-like_dom_sf"/>
</dbReference>
<dbReference type="InterPro" id="IPR014757">
    <property type="entry name" value="Tscrpt_reg_IclR_C"/>
</dbReference>
<reference evidence="6 7" key="1">
    <citation type="submission" date="2016-10" db="EMBL/GenBank/DDBJ databases">
        <authorList>
            <person name="de Groot N.N."/>
        </authorList>
    </citation>
    <scope>NUCLEOTIDE SEQUENCE [LARGE SCALE GENOMIC DNA]</scope>
    <source>
        <strain evidence="6 7">DSM 19938</strain>
    </source>
</reference>
<dbReference type="PANTHER" id="PTHR30136">
    <property type="entry name" value="HELIX-TURN-HELIX TRANSCRIPTIONAL REGULATOR, ICLR FAMILY"/>
    <property type="match status" value="1"/>
</dbReference>
<dbReference type="InterPro" id="IPR005471">
    <property type="entry name" value="Tscrpt_reg_IclR_N"/>
</dbReference>
<dbReference type="SMART" id="SM00346">
    <property type="entry name" value="HTH_ICLR"/>
    <property type="match status" value="1"/>
</dbReference>
<dbReference type="Pfam" id="PF09339">
    <property type="entry name" value="HTH_IclR"/>
    <property type="match status" value="1"/>
</dbReference>
<name>A0A1H6XTF4_9BACT</name>
<dbReference type="InterPro" id="IPR050707">
    <property type="entry name" value="HTH_MetabolicPath_Reg"/>
</dbReference>
<dbReference type="SUPFAM" id="SSF55781">
    <property type="entry name" value="GAF domain-like"/>
    <property type="match status" value="1"/>
</dbReference>
<feature type="domain" description="IclR-ED" evidence="5">
    <location>
        <begin position="79"/>
        <end position="254"/>
    </location>
</feature>
<dbReference type="Pfam" id="PF01614">
    <property type="entry name" value="IclR_C"/>
    <property type="match status" value="1"/>
</dbReference>
<evidence type="ECO:0000259" key="5">
    <source>
        <dbReference type="PROSITE" id="PS51078"/>
    </source>
</evidence>